<dbReference type="GO" id="GO:0016746">
    <property type="term" value="F:acyltransferase activity"/>
    <property type="evidence" value="ECO:0007669"/>
    <property type="project" value="UniProtKB-KW"/>
</dbReference>
<dbReference type="InterPro" id="IPR000182">
    <property type="entry name" value="GNAT_dom"/>
</dbReference>
<dbReference type="SUPFAM" id="SSF55729">
    <property type="entry name" value="Acyl-CoA N-acyltransferases (Nat)"/>
    <property type="match status" value="1"/>
</dbReference>
<proteinExistence type="predicted"/>
<comment type="caution">
    <text evidence="2">The sequence shown here is derived from an EMBL/GenBank/DDBJ whole genome shotgun (WGS) entry which is preliminary data.</text>
</comment>
<accession>A0ABW1AZN0</accession>
<evidence type="ECO:0000259" key="1">
    <source>
        <dbReference type="PROSITE" id="PS51186"/>
    </source>
</evidence>
<dbReference type="PANTHER" id="PTHR43441:SF10">
    <property type="entry name" value="ACETYLTRANSFERASE"/>
    <property type="match status" value="1"/>
</dbReference>
<reference evidence="3" key="1">
    <citation type="journal article" date="2019" name="Int. J. Syst. Evol. Microbiol.">
        <title>The Global Catalogue of Microorganisms (GCM) 10K type strain sequencing project: providing services to taxonomists for standard genome sequencing and annotation.</title>
        <authorList>
            <consortium name="The Broad Institute Genomics Platform"/>
            <consortium name="The Broad Institute Genome Sequencing Center for Infectious Disease"/>
            <person name="Wu L."/>
            <person name="Ma J."/>
        </authorList>
    </citation>
    <scope>NUCLEOTIDE SEQUENCE [LARGE SCALE GENOMIC DNA]</scope>
    <source>
        <strain evidence="3">JCM 9918</strain>
    </source>
</reference>
<dbReference type="InterPro" id="IPR016181">
    <property type="entry name" value="Acyl_CoA_acyltransferase"/>
</dbReference>
<keyword evidence="2" id="KW-0012">Acyltransferase</keyword>
<dbReference type="Proteomes" id="UP001596112">
    <property type="component" value="Unassembled WGS sequence"/>
</dbReference>
<evidence type="ECO:0000313" key="2">
    <source>
        <dbReference type="EMBL" id="MFC5805923.1"/>
    </source>
</evidence>
<dbReference type="Gene3D" id="3.40.630.30">
    <property type="match status" value="1"/>
</dbReference>
<dbReference type="PROSITE" id="PS51186">
    <property type="entry name" value="GNAT"/>
    <property type="match status" value="1"/>
</dbReference>
<dbReference type="EMBL" id="JBHSNZ010000001">
    <property type="protein sequence ID" value="MFC5805923.1"/>
    <property type="molecule type" value="Genomic_DNA"/>
</dbReference>
<keyword evidence="3" id="KW-1185">Reference proteome</keyword>
<name>A0ABW1AZN0_9ACTN</name>
<evidence type="ECO:0000313" key="3">
    <source>
        <dbReference type="Proteomes" id="UP001596112"/>
    </source>
</evidence>
<dbReference type="RefSeq" id="WP_272172439.1">
    <property type="nucleotide sequence ID" value="NZ_JAQOSL010000054.1"/>
</dbReference>
<dbReference type="InterPro" id="IPR051908">
    <property type="entry name" value="Ribosomal_N-acetyltransferase"/>
</dbReference>
<sequence>MNNAPTLPEPRADDRFLLRPWRLSADDLALVREAADDDYIARLTTVPAPYSDEAGRDFITRQQRRMATGEAWPLVIVRAADQRPIGVTSVRGHERDQGRASVGYWVVGSARGQGAATAALRTATDWALTELRIPRMELYAEPWNTGSLRTAEAAGYLREGLLRSWQVIGGRRRDMYMYSRVSTNT</sequence>
<gene>
    <name evidence="2" type="ORF">ACFQGO_00040</name>
</gene>
<dbReference type="EC" id="2.3.-.-" evidence="2"/>
<dbReference type="Pfam" id="PF13302">
    <property type="entry name" value="Acetyltransf_3"/>
    <property type="match status" value="1"/>
</dbReference>
<dbReference type="PANTHER" id="PTHR43441">
    <property type="entry name" value="RIBOSOMAL-PROTEIN-SERINE ACETYLTRANSFERASE"/>
    <property type="match status" value="1"/>
</dbReference>
<organism evidence="2 3">
    <name type="scientific">Streptomyces heilongjiangensis</name>
    <dbReference type="NCBI Taxonomy" id="945052"/>
    <lineage>
        <taxon>Bacteria</taxon>
        <taxon>Bacillati</taxon>
        <taxon>Actinomycetota</taxon>
        <taxon>Actinomycetes</taxon>
        <taxon>Kitasatosporales</taxon>
        <taxon>Streptomycetaceae</taxon>
        <taxon>Streptomyces</taxon>
    </lineage>
</organism>
<feature type="domain" description="N-acetyltransferase" evidence="1">
    <location>
        <begin position="16"/>
        <end position="182"/>
    </location>
</feature>
<keyword evidence="2" id="KW-0808">Transferase</keyword>
<protein>
    <submittedName>
        <fullName evidence="2">GNAT family N-acetyltransferase</fullName>
        <ecNumber evidence="2">2.3.-.-</ecNumber>
    </submittedName>
</protein>